<accession>A0A4Q9GRP9</accession>
<dbReference type="InterPro" id="IPR011059">
    <property type="entry name" value="Metal-dep_hydrolase_composite"/>
</dbReference>
<comment type="catalytic activity">
    <reaction evidence="8">
        <text>guanine + H2O + H(+) = xanthine + NH4(+)</text>
        <dbReference type="Rhea" id="RHEA:14665"/>
        <dbReference type="ChEBI" id="CHEBI:15377"/>
        <dbReference type="ChEBI" id="CHEBI:15378"/>
        <dbReference type="ChEBI" id="CHEBI:16235"/>
        <dbReference type="ChEBI" id="CHEBI:17712"/>
        <dbReference type="ChEBI" id="CHEBI:28938"/>
        <dbReference type="EC" id="3.5.4.3"/>
    </reaction>
</comment>
<dbReference type="Proteomes" id="UP000291613">
    <property type="component" value="Unassembled WGS sequence"/>
</dbReference>
<keyword evidence="6 8" id="KW-0862">Zinc</keyword>
<dbReference type="NCBIfam" id="NF006679">
    <property type="entry name" value="PRK09228.1"/>
    <property type="match status" value="1"/>
</dbReference>
<dbReference type="CDD" id="cd01303">
    <property type="entry name" value="GDEase"/>
    <property type="match status" value="1"/>
</dbReference>
<feature type="domain" description="Aminodeoxyfutalosine deaminase/Imidazolonepropionase-like composite" evidence="10">
    <location>
        <begin position="33"/>
        <end position="58"/>
    </location>
</feature>
<dbReference type="EMBL" id="SIUB01000001">
    <property type="protein sequence ID" value="TBN54790.1"/>
    <property type="molecule type" value="Genomic_DNA"/>
</dbReference>
<dbReference type="NCBIfam" id="TIGR02967">
    <property type="entry name" value="guan_deamin"/>
    <property type="match status" value="1"/>
</dbReference>
<dbReference type="AlphaFoldDB" id="A0A4Q9GRP9"/>
<evidence type="ECO:0000259" key="10">
    <source>
        <dbReference type="Pfam" id="PF22039"/>
    </source>
</evidence>
<evidence type="ECO:0000256" key="2">
    <source>
        <dbReference type="ARBA" id="ARBA00006745"/>
    </source>
</evidence>
<dbReference type="GO" id="GO:0005829">
    <property type="term" value="C:cytosol"/>
    <property type="evidence" value="ECO:0007669"/>
    <property type="project" value="TreeGrafter"/>
</dbReference>
<comment type="function">
    <text evidence="8">Catalyzes the hydrolytic deamination of guanine, producing xanthine and ammonia.</text>
</comment>
<evidence type="ECO:0000256" key="6">
    <source>
        <dbReference type="ARBA" id="ARBA00022833"/>
    </source>
</evidence>
<evidence type="ECO:0000256" key="3">
    <source>
        <dbReference type="ARBA" id="ARBA00012781"/>
    </source>
</evidence>
<dbReference type="GO" id="GO:0008892">
    <property type="term" value="F:guanine deaminase activity"/>
    <property type="evidence" value="ECO:0007669"/>
    <property type="project" value="UniProtKB-UniRule"/>
</dbReference>
<reference evidence="11 12" key="1">
    <citation type="submission" date="2019-02" db="EMBL/GenBank/DDBJ databases">
        <title>Hansschlegelia quercus sp. nov., a novel methylotrophic bacterium from buds of oak (Quercus robur L.).</title>
        <authorList>
            <person name="Agafonova N.V."/>
            <person name="Kaparullina E.N."/>
            <person name="Grouzdev D.S."/>
            <person name="Doronina N.V."/>
        </authorList>
    </citation>
    <scope>NUCLEOTIDE SEQUENCE [LARGE SCALE GENOMIC DNA]</scope>
    <source>
        <strain evidence="11 12">Dub</strain>
    </source>
</reference>
<evidence type="ECO:0000256" key="1">
    <source>
        <dbReference type="ARBA" id="ARBA00004984"/>
    </source>
</evidence>
<sequence>MTVSRIIRGRTLAFRDDPFRVSPDESVDQCDDGAVVVAEGRIVEVGPAQEVLPRHPGAAVDAYADALVMAGFVDTHAHYPQMELMGAYGAQLLEWLVKYTFPAETKYSDLQYARAGADAYLDACLANGTTTASVFCATYPASVDALFDAALGRNMRIAAGKVMMDRNAPAPLCDTAETGYRDSKALIEKWHGRGRLTYAVTPRFSPTSTPEQLDASGALWREHPTTLMQTHLSENLAEIEWVRGLYPQAPDYLGTYEAAGLLGEGANFGHAIHLTEREIALLRESGSAVSHCPTSNAFIGSGLFDMKGLRDCADAIRVGIATDIGGGSSMSMFDTMKAAYEIAQLRGYSLHPARAFWLATVGGAEVLRMGDRVGNLVAGYDADVMVIDLKSTPVIERRMRRADDIWDALFTQMILADDRAIRAVYVAGEKLHDRDEARADA</sequence>
<evidence type="ECO:0000256" key="8">
    <source>
        <dbReference type="RuleBase" id="RU366009"/>
    </source>
</evidence>
<dbReference type="EC" id="3.5.4.3" evidence="3 7"/>
<evidence type="ECO:0000313" key="11">
    <source>
        <dbReference type="EMBL" id="TBN54790.1"/>
    </source>
</evidence>
<dbReference type="InterPro" id="IPR014311">
    <property type="entry name" value="Guanine_deaminase"/>
</dbReference>
<proteinExistence type="inferred from homology"/>
<keyword evidence="5 8" id="KW-0378">Hydrolase</keyword>
<keyword evidence="12" id="KW-1185">Reference proteome</keyword>
<organism evidence="11 12">
    <name type="scientific">Hansschlegelia quercus</name>
    <dbReference type="NCBI Taxonomy" id="2528245"/>
    <lineage>
        <taxon>Bacteria</taxon>
        <taxon>Pseudomonadati</taxon>
        <taxon>Pseudomonadota</taxon>
        <taxon>Alphaproteobacteria</taxon>
        <taxon>Hyphomicrobiales</taxon>
        <taxon>Methylopilaceae</taxon>
        <taxon>Hansschlegelia</taxon>
    </lineage>
</organism>
<dbReference type="InterPro" id="IPR054418">
    <property type="entry name" value="MQNX/HUTI_composite_N"/>
</dbReference>
<gene>
    <name evidence="11" type="primary">guaD</name>
    <name evidence="11" type="ORF">EYR15_01075</name>
</gene>
<evidence type="ECO:0000259" key="9">
    <source>
        <dbReference type="Pfam" id="PF01979"/>
    </source>
</evidence>
<dbReference type="Pfam" id="PF22039">
    <property type="entry name" value="HUTI_composite_bact"/>
    <property type="match status" value="1"/>
</dbReference>
<dbReference type="InterPro" id="IPR032466">
    <property type="entry name" value="Metal_Hydrolase"/>
</dbReference>
<evidence type="ECO:0000256" key="7">
    <source>
        <dbReference type="NCBIfam" id="TIGR02967"/>
    </source>
</evidence>
<comment type="similarity">
    <text evidence="2 8">Belongs to the metallo-dependent hydrolases superfamily. ATZ/TRZ family.</text>
</comment>
<dbReference type="PANTHER" id="PTHR11271">
    <property type="entry name" value="GUANINE DEAMINASE"/>
    <property type="match status" value="1"/>
</dbReference>
<comment type="caution">
    <text evidence="11">The sequence shown here is derived from an EMBL/GenBank/DDBJ whole genome shotgun (WGS) entry which is preliminary data.</text>
</comment>
<comment type="pathway">
    <text evidence="1 8">Purine metabolism; guanine degradation; xanthine from guanine: step 1/1.</text>
</comment>
<protein>
    <recommendedName>
        <fullName evidence="3 7">Guanine deaminase</fullName>
        <shortName evidence="8">Guanase</shortName>
        <ecNumber evidence="3 7">3.5.4.3</ecNumber>
    </recommendedName>
    <alternativeName>
        <fullName evidence="8">Guanine aminohydrolase</fullName>
    </alternativeName>
</protein>
<dbReference type="FunFam" id="3.20.20.140:FF:000022">
    <property type="entry name" value="Guanine deaminase"/>
    <property type="match status" value="1"/>
</dbReference>
<dbReference type="SUPFAM" id="SSF51338">
    <property type="entry name" value="Composite domain of metallo-dependent hydrolases"/>
    <property type="match status" value="1"/>
</dbReference>
<evidence type="ECO:0000256" key="5">
    <source>
        <dbReference type="ARBA" id="ARBA00022801"/>
    </source>
</evidence>
<dbReference type="SUPFAM" id="SSF51556">
    <property type="entry name" value="Metallo-dependent hydrolases"/>
    <property type="match status" value="1"/>
</dbReference>
<dbReference type="UniPathway" id="UPA00603">
    <property type="reaction ID" value="UER00660"/>
</dbReference>
<dbReference type="OrthoDB" id="9787621at2"/>
<dbReference type="RefSeq" id="WP_131001043.1">
    <property type="nucleotide sequence ID" value="NZ_JBHSZR010000002.1"/>
</dbReference>
<dbReference type="InterPro" id="IPR051607">
    <property type="entry name" value="Metallo-dep_hydrolases"/>
</dbReference>
<feature type="domain" description="Amidohydrolase-related" evidence="9">
    <location>
        <begin position="67"/>
        <end position="429"/>
    </location>
</feature>
<dbReference type="Pfam" id="PF01979">
    <property type="entry name" value="Amidohydro_1"/>
    <property type="match status" value="1"/>
</dbReference>
<dbReference type="Gene3D" id="2.30.40.10">
    <property type="entry name" value="Urease, subunit C, domain 1"/>
    <property type="match status" value="1"/>
</dbReference>
<comment type="cofactor">
    <cofactor evidence="8">
        <name>Zn(2+)</name>
        <dbReference type="ChEBI" id="CHEBI:29105"/>
    </cofactor>
    <text evidence="8">Binds 1 zinc ion per subunit.</text>
</comment>
<name>A0A4Q9GRP9_9HYPH</name>
<dbReference type="GO" id="GO:0008270">
    <property type="term" value="F:zinc ion binding"/>
    <property type="evidence" value="ECO:0007669"/>
    <property type="project" value="UniProtKB-UniRule"/>
</dbReference>
<dbReference type="InterPro" id="IPR006680">
    <property type="entry name" value="Amidohydro-rel"/>
</dbReference>
<evidence type="ECO:0000313" key="12">
    <source>
        <dbReference type="Proteomes" id="UP000291613"/>
    </source>
</evidence>
<dbReference type="GO" id="GO:0006147">
    <property type="term" value="P:guanine catabolic process"/>
    <property type="evidence" value="ECO:0007669"/>
    <property type="project" value="UniProtKB-UniRule"/>
</dbReference>
<dbReference type="Gene3D" id="3.20.20.140">
    <property type="entry name" value="Metal-dependent hydrolases"/>
    <property type="match status" value="1"/>
</dbReference>
<evidence type="ECO:0000256" key="4">
    <source>
        <dbReference type="ARBA" id="ARBA00022723"/>
    </source>
</evidence>
<dbReference type="PANTHER" id="PTHR11271:SF6">
    <property type="entry name" value="GUANINE DEAMINASE"/>
    <property type="match status" value="1"/>
</dbReference>
<keyword evidence="4 8" id="KW-0479">Metal-binding</keyword>